<name>A0A5E4LYM6_9HEMI</name>
<accession>A0A5E4LYM6</accession>
<proteinExistence type="predicted"/>
<keyword evidence="1" id="KW-0732">Signal</keyword>
<dbReference type="Proteomes" id="UP000325440">
    <property type="component" value="Unassembled WGS sequence"/>
</dbReference>
<keyword evidence="3" id="KW-1185">Reference proteome</keyword>
<dbReference type="EMBL" id="CABPRJ010000001">
    <property type="protein sequence ID" value="VVC24318.1"/>
    <property type="molecule type" value="Genomic_DNA"/>
</dbReference>
<evidence type="ECO:0000256" key="1">
    <source>
        <dbReference type="SAM" id="SignalP"/>
    </source>
</evidence>
<sequence length="139" mass="15873">MSKFSCLLILTILCTLAAAEKIAPEYENVLDVDLTESGNEEIEEHKLINKCYDKQTKSSYKVDSTWYPEGKCEQRVCSRERNSKSPTIKSMVCEPCTSCTHPDQTCQPFRAEKNYPKCCPKCLAKSDILKKTTKKHKQI</sequence>
<feature type="signal peptide" evidence="1">
    <location>
        <begin position="1"/>
        <end position="19"/>
    </location>
</feature>
<feature type="chain" id="PRO_5022716626" evidence="1">
    <location>
        <begin position="20"/>
        <end position="139"/>
    </location>
</feature>
<gene>
    <name evidence="2" type="ORF">CINCED_3A023432</name>
</gene>
<dbReference type="AlphaFoldDB" id="A0A5E4LYM6"/>
<protein>
    <submittedName>
        <fullName evidence="2">Uncharacterized protein</fullName>
    </submittedName>
</protein>
<evidence type="ECO:0000313" key="3">
    <source>
        <dbReference type="Proteomes" id="UP000325440"/>
    </source>
</evidence>
<organism evidence="2 3">
    <name type="scientific">Cinara cedri</name>
    <dbReference type="NCBI Taxonomy" id="506608"/>
    <lineage>
        <taxon>Eukaryota</taxon>
        <taxon>Metazoa</taxon>
        <taxon>Ecdysozoa</taxon>
        <taxon>Arthropoda</taxon>
        <taxon>Hexapoda</taxon>
        <taxon>Insecta</taxon>
        <taxon>Pterygota</taxon>
        <taxon>Neoptera</taxon>
        <taxon>Paraneoptera</taxon>
        <taxon>Hemiptera</taxon>
        <taxon>Sternorrhyncha</taxon>
        <taxon>Aphidomorpha</taxon>
        <taxon>Aphidoidea</taxon>
        <taxon>Aphididae</taxon>
        <taxon>Lachninae</taxon>
        <taxon>Cinara</taxon>
    </lineage>
</organism>
<reference evidence="2 3" key="1">
    <citation type="submission" date="2019-08" db="EMBL/GenBank/DDBJ databases">
        <authorList>
            <person name="Alioto T."/>
            <person name="Alioto T."/>
            <person name="Gomez Garrido J."/>
        </authorList>
    </citation>
    <scope>NUCLEOTIDE SEQUENCE [LARGE SCALE GENOMIC DNA]</scope>
</reference>
<evidence type="ECO:0000313" key="2">
    <source>
        <dbReference type="EMBL" id="VVC24318.1"/>
    </source>
</evidence>